<proteinExistence type="predicted"/>
<protein>
    <submittedName>
        <fullName evidence="2">Multidrug resistance protein 1</fullName>
    </submittedName>
</protein>
<sequence>MKIFKKVGKSKNDGISIGSDSLKREKADNNVANQTEENISTVTVQPVSIVELYRYADGKDCIMIILAVAAALIQGTFSSVSSIIFKTLTDVLINGEANYQQSLLPNGPTFDKTGFNSDAMHAVYLYSIFGSVIFVLAFVNTACWHMISEKQVDKIRKKFFAAILRQDMGWYDVNETGALTTKMSDGLDRIKDGCGDKVGILFIYSASFCSGIGVAFYYSWKMSLIMIGFVPIIFLALGGIGFLSKKFIQKEMQLYGKAGSIAEEVIGGVRTVISFNGQQREIDRYSVNLRGAAKEGTLKGALISGNMGIIMLFMFVAMAVSFYFGTHLVIDKDITPGMVFAVFWAFIGGVFSLGQAAPQISVIIAARQAATEIFNIIDREPEIDCFSKDGKKLENAKGNILFKNISFRYPTRPDVQVLKGISFDIKAGEKIALVGHSGCGKSTSFGLLLRYYNQESGTVTLDGVDIQELNIGWLRNFIGVVAQEPVLFSDTIANNLKFGNLDLTREEMITACKMANAHDFIMKFSETYDTKIGNGGITLSGGQKQRLCIARTLARSPKILLLDEATSALDSESESIVQKALDAASQGRTTIAIAHRLSTIRNYDKIIVFDNGNIVEVGNHVSLIADTNGVYANLVKAQEIDEIKEVEDEENENLVPEMAETFDPNHRLTRKQLNRESRRLSRSMSITSDALTNIVEDLKEELKEEKADSSSLMEIMRFAKEEHLYMIISAIFSLVRGLTFPIFSIVYGQMFKTLTLGNDTDKLHGASLDAIWFTLIGVSAAISTFVSGFFISKAGENLTCRLRVALFKNIISQDGGYYDNLQNAPGKLTNRLATDAPNVRAAIDQRLADVMQSVSAIFASIVIAFTYGPNMAPIGILTAGTLIGLQTVVSEYLKRRGLKDAVLAEEPARLAAEVIDNHKTVQYLCREEHFIETFNDKMTKPHKRNMIRGVIAAVTFGLNSSYVMLNFAIAYRYGLWLILNGYSTPYTVFQVIESLNCATMSLLSFATYFPEYVRARLSAGLIFKMLSQKPAIDSMSDEGLKVRLEGNIKLDQITFHYPNARKNKVLNNLSLDIPAGSTVALVGPSGCGKSTIIQLIERLYNIDGGKVMFDEHDQKSINLKNLRSQIGLVGQEPILFNYSIKDNIAYGKPEATIEEVINAAKLANANEFITSMPLGYDTIVGEKGGSLSGGQKQRISIARSLILKPKVLLLDEATSSLDSKSEKAVQEALEKARVGRTSIMIAHRLSSIQNSDIIAVVKEGFIIEKGSHQELLQLNGLYASLISKQNLK</sequence>
<organism evidence="1 2">
    <name type="scientific">Rhabditophanes sp. KR3021</name>
    <dbReference type="NCBI Taxonomy" id="114890"/>
    <lineage>
        <taxon>Eukaryota</taxon>
        <taxon>Metazoa</taxon>
        <taxon>Ecdysozoa</taxon>
        <taxon>Nematoda</taxon>
        <taxon>Chromadorea</taxon>
        <taxon>Rhabditida</taxon>
        <taxon>Tylenchina</taxon>
        <taxon>Panagrolaimomorpha</taxon>
        <taxon>Strongyloidoidea</taxon>
        <taxon>Alloionematidae</taxon>
        <taxon>Rhabditophanes</taxon>
    </lineage>
</organism>
<reference evidence="2" key="1">
    <citation type="submission" date="2016-11" db="UniProtKB">
        <authorList>
            <consortium name="WormBaseParasite"/>
        </authorList>
    </citation>
    <scope>IDENTIFICATION</scope>
    <source>
        <strain evidence="2">KR3021</strain>
    </source>
</reference>
<name>A0AC35U4S4_9BILA</name>
<evidence type="ECO:0000313" key="1">
    <source>
        <dbReference type="Proteomes" id="UP000095286"/>
    </source>
</evidence>
<dbReference type="Proteomes" id="UP000095286">
    <property type="component" value="Unplaced"/>
</dbReference>
<dbReference type="WBParaSite" id="RSKR_0000772900.2">
    <property type="protein sequence ID" value="RSKR_0000772900.2"/>
    <property type="gene ID" value="RSKR_0000772900"/>
</dbReference>
<accession>A0AC35U4S4</accession>
<evidence type="ECO:0000313" key="2">
    <source>
        <dbReference type="WBParaSite" id="RSKR_0000772900.2"/>
    </source>
</evidence>